<organism evidence="9 11">
    <name type="scientific">Azospirillum argentinense</name>
    <dbReference type="NCBI Taxonomy" id="2970906"/>
    <lineage>
        <taxon>Bacteria</taxon>
        <taxon>Pseudomonadati</taxon>
        <taxon>Pseudomonadota</taxon>
        <taxon>Alphaproteobacteria</taxon>
        <taxon>Rhodospirillales</taxon>
        <taxon>Azospirillaceae</taxon>
        <taxon>Azospirillum</taxon>
    </lineage>
</organism>
<sequence length="150" mass="16466">MTERFTKAAARNIFYGGSLFFFAAFVSLTAASHIYVVNTGTDSKGLTESVARGKHVWEKNSCINCHTLLGEGAYFAPELGNVWIRYGGDKDAEGARAALAGWMAAQPSGVEGRRQMPQFNLTEQEVNDLAAFLEWTSRINTQNWPPKISG</sequence>
<dbReference type="GO" id="GO:0046872">
    <property type="term" value="F:metal ion binding"/>
    <property type="evidence" value="ECO:0007669"/>
    <property type="project" value="UniProtKB-KW"/>
</dbReference>
<reference evidence="9 11" key="2">
    <citation type="submission" date="2018-01" db="EMBL/GenBank/DDBJ databases">
        <title>Whole genome sequence of Azospirillum brasilense REC3 isolated from strawberry roots.</title>
        <authorList>
            <person name="Fontana C.A."/>
            <person name="Salazar S.M."/>
            <person name="Bassi D."/>
            <person name="Puglisi E."/>
            <person name="Lovaisa N.C."/>
            <person name="Toffoli L.M."/>
            <person name="Pedraza R."/>
            <person name="Cocconcelli P.S."/>
        </authorList>
    </citation>
    <scope>NUCLEOTIDE SEQUENCE [LARGE SCALE GENOMIC DNA]</scope>
    <source>
        <strain evidence="9 11">REC3</strain>
        <plasmid evidence="9">p2unnamed</plasmid>
    </source>
</reference>
<evidence type="ECO:0000256" key="1">
    <source>
        <dbReference type="ARBA" id="ARBA00022617"/>
    </source>
</evidence>
<evidence type="ECO:0000313" key="10">
    <source>
        <dbReference type="Proteomes" id="UP000027186"/>
    </source>
</evidence>
<keyword evidence="5" id="KW-0812">Transmembrane</keyword>
<name>A0A2K1G554_9PROT</name>
<feature type="transmembrane region" description="Helical" evidence="5">
    <location>
        <begin position="12"/>
        <end position="36"/>
    </location>
</feature>
<geneLocation type="plasmid" evidence="7 10">
    <name>AbAZ39_p3</name>
</geneLocation>
<dbReference type="InterPro" id="IPR009056">
    <property type="entry name" value="Cyt_c-like_dom"/>
</dbReference>
<keyword evidence="5" id="KW-1133">Transmembrane helix</keyword>
<accession>A0A2K1G554</accession>
<keyword evidence="1 4" id="KW-0349">Heme</keyword>
<dbReference type="Pfam" id="PF00034">
    <property type="entry name" value="Cytochrom_C"/>
    <property type="match status" value="1"/>
</dbReference>
<keyword evidence="2 4" id="KW-0479">Metal-binding</keyword>
<geneLocation type="plasmid" evidence="9">
    <name>p2unnamed</name>
</geneLocation>
<dbReference type="AlphaFoldDB" id="A0A2K1G554"/>
<dbReference type="PROSITE" id="PS51007">
    <property type="entry name" value="CYTC"/>
    <property type="match status" value="1"/>
</dbReference>
<reference evidence="8 12" key="3">
    <citation type="submission" date="2024-11" db="EMBL/GenBank/DDBJ databases">
        <title>Draft genome sequences of two bacteria associated to sugarcane roots in Colombia.</title>
        <authorList>
            <person name="Pardo-Diaz S."/>
            <person name="Masmela-Mendoza J."/>
            <person name="Delgadillo-Duran P."/>
            <person name="Bautista E.J."/>
            <person name="Rojas-Tapias D.F."/>
        </authorList>
    </citation>
    <scope>NUCLEOTIDE SEQUENCE [LARGE SCALE GENOMIC DNA]</scope>
    <source>
        <strain evidence="8 12">Ap18</strain>
    </source>
</reference>
<dbReference type="Proteomes" id="UP000236268">
    <property type="component" value="Unassembled WGS sequence"/>
</dbReference>
<gene>
    <name evidence="7" type="ORF">ABAZ39_27105</name>
    <name evidence="8" type="ORF">ACJ41P_31215</name>
    <name evidence="9" type="ORF">C1S70_06105</name>
</gene>
<dbReference type="Proteomes" id="UP001628281">
    <property type="component" value="Unassembled WGS sequence"/>
</dbReference>
<evidence type="ECO:0000313" key="9">
    <source>
        <dbReference type="EMBL" id="PNQ99930.1"/>
    </source>
</evidence>
<dbReference type="EMBL" id="CP007796">
    <property type="protein sequence ID" value="AIB15541.1"/>
    <property type="molecule type" value="Genomic_DNA"/>
</dbReference>
<keyword evidence="5" id="KW-0472">Membrane</keyword>
<dbReference type="InterPro" id="IPR036909">
    <property type="entry name" value="Cyt_c-like_dom_sf"/>
</dbReference>
<evidence type="ECO:0000256" key="4">
    <source>
        <dbReference type="PROSITE-ProRule" id="PRU00433"/>
    </source>
</evidence>
<evidence type="ECO:0000313" key="7">
    <source>
        <dbReference type="EMBL" id="AIB15541.1"/>
    </source>
</evidence>
<accession>A0A060DNS9</accession>
<reference evidence="7 10" key="1">
    <citation type="journal article" date="2014" name="Genome Announc.">
        <title>Complete Genome Sequence of the Model Rhizosphere Strain Azospirillum brasilense Az39, Successfully Applied in Agriculture.</title>
        <authorList>
            <person name="Rivera D."/>
            <person name="Revale S."/>
            <person name="Molina R."/>
            <person name="Gualpa J."/>
            <person name="Puente M."/>
            <person name="Maroniche G."/>
            <person name="Paris G."/>
            <person name="Baker D."/>
            <person name="Clavijo B."/>
            <person name="McLay K."/>
            <person name="Spaepen S."/>
            <person name="Perticari A."/>
            <person name="Vazquez M."/>
            <person name="Wisniewski-Dye F."/>
            <person name="Watkins C."/>
            <person name="Martinez-Abarca F."/>
            <person name="Vanderleyden J."/>
            <person name="Cassan F."/>
        </authorList>
    </citation>
    <scope>NUCLEOTIDE SEQUENCE [LARGE SCALE GENOMIC DNA]</scope>
    <source>
        <strain evidence="7 10">Az39</strain>
        <plasmid evidence="7">AbAZ39_p3</plasmid>
    </source>
</reference>
<keyword evidence="9" id="KW-0614">Plasmid</keyword>
<dbReference type="KEGG" id="abq:ABAZ39_27105"/>
<dbReference type="GO" id="GO:0009055">
    <property type="term" value="F:electron transfer activity"/>
    <property type="evidence" value="ECO:0007669"/>
    <property type="project" value="InterPro"/>
</dbReference>
<dbReference type="Proteomes" id="UP000027186">
    <property type="component" value="Plasmid AbAZ39_p3"/>
</dbReference>
<dbReference type="EMBL" id="POWG01000004">
    <property type="protein sequence ID" value="PNQ99930.1"/>
    <property type="molecule type" value="Genomic_DNA"/>
</dbReference>
<evidence type="ECO:0000256" key="5">
    <source>
        <dbReference type="SAM" id="Phobius"/>
    </source>
</evidence>
<keyword evidence="12" id="KW-1185">Reference proteome</keyword>
<dbReference type="Gene3D" id="1.10.760.10">
    <property type="entry name" value="Cytochrome c-like domain"/>
    <property type="match status" value="1"/>
</dbReference>
<evidence type="ECO:0000256" key="3">
    <source>
        <dbReference type="ARBA" id="ARBA00023004"/>
    </source>
</evidence>
<evidence type="ECO:0000313" key="8">
    <source>
        <dbReference type="EMBL" id="MFL7905634.1"/>
    </source>
</evidence>
<dbReference type="RefSeq" id="WP_040137349.1">
    <property type="nucleotide sequence ID" value="NZ_CP007796.1"/>
</dbReference>
<feature type="domain" description="Cytochrome c" evidence="6">
    <location>
        <begin position="48"/>
        <end position="137"/>
    </location>
</feature>
<evidence type="ECO:0000313" key="12">
    <source>
        <dbReference type="Proteomes" id="UP001628281"/>
    </source>
</evidence>
<evidence type="ECO:0000259" key="6">
    <source>
        <dbReference type="PROSITE" id="PS51007"/>
    </source>
</evidence>
<keyword evidence="3 4" id="KW-0408">Iron</keyword>
<proteinExistence type="predicted"/>
<dbReference type="OrthoDB" id="9809720at2"/>
<dbReference type="GO" id="GO:0020037">
    <property type="term" value="F:heme binding"/>
    <property type="evidence" value="ECO:0007669"/>
    <property type="project" value="InterPro"/>
</dbReference>
<evidence type="ECO:0000313" key="11">
    <source>
        <dbReference type="Proteomes" id="UP000236268"/>
    </source>
</evidence>
<protein>
    <submittedName>
        <fullName evidence="8">C-type cytochrome</fullName>
    </submittedName>
    <submittedName>
        <fullName evidence="7 9">Cytochrome C</fullName>
    </submittedName>
</protein>
<dbReference type="EMBL" id="JBJLSN010000090">
    <property type="protein sequence ID" value="MFL7905634.1"/>
    <property type="molecule type" value="Genomic_DNA"/>
</dbReference>
<dbReference type="SUPFAM" id="SSF46626">
    <property type="entry name" value="Cytochrome c"/>
    <property type="match status" value="1"/>
</dbReference>
<evidence type="ECO:0000256" key="2">
    <source>
        <dbReference type="ARBA" id="ARBA00022723"/>
    </source>
</evidence>